<sequence length="235" mass="25555">MNTTPAEYTINVQNHSGQRQTYFLYPAAPLVTPLPSNGGGKLHRCTQIAAPKVPSPKGSVMFSLNMKPYAVTGTSSKPLGPGVKVDVRDSRRVRIATMNALGDVVETSRESNVWGAGFGELRSGCETLGSFSIKTDGELQESDDSKETIFIGLGAPHPEYRNEVVPVTCFTAPPRVNTVITPLAKYYVGFGEQKTGQIFDPSAVENPCEVDFMSRAATRAWAVHNEDGEWEVHYS</sequence>
<keyword evidence="2" id="KW-1185">Reference proteome</keyword>
<comment type="caution">
    <text evidence="1">The sequence shown here is derived from an EMBL/GenBank/DDBJ whole genome shotgun (WGS) entry which is preliminary data.</text>
</comment>
<dbReference type="Proteomes" id="UP001590951">
    <property type="component" value="Unassembled WGS sequence"/>
</dbReference>
<evidence type="ECO:0000313" key="2">
    <source>
        <dbReference type="Proteomes" id="UP001590951"/>
    </source>
</evidence>
<accession>A0ABR4BHE5</accession>
<proteinExistence type="predicted"/>
<gene>
    <name evidence="1" type="ORF">ABVK25_002290</name>
</gene>
<reference evidence="1 2" key="1">
    <citation type="submission" date="2024-09" db="EMBL/GenBank/DDBJ databases">
        <title>Rethinking Asexuality: The Enigmatic Case of Functional Sexual Genes in Lepraria (Stereocaulaceae).</title>
        <authorList>
            <person name="Doellman M."/>
            <person name="Sun Y."/>
            <person name="Barcenas-Pena A."/>
            <person name="Lumbsch H.T."/>
            <person name="Grewe F."/>
        </authorList>
    </citation>
    <scope>NUCLEOTIDE SEQUENCE [LARGE SCALE GENOMIC DNA]</scope>
    <source>
        <strain evidence="1 2">Grewe 0041</strain>
    </source>
</reference>
<organism evidence="1 2">
    <name type="scientific">Lepraria finkii</name>
    <dbReference type="NCBI Taxonomy" id="1340010"/>
    <lineage>
        <taxon>Eukaryota</taxon>
        <taxon>Fungi</taxon>
        <taxon>Dikarya</taxon>
        <taxon>Ascomycota</taxon>
        <taxon>Pezizomycotina</taxon>
        <taxon>Lecanoromycetes</taxon>
        <taxon>OSLEUM clade</taxon>
        <taxon>Lecanoromycetidae</taxon>
        <taxon>Lecanorales</taxon>
        <taxon>Lecanorineae</taxon>
        <taxon>Stereocaulaceae</taxon>
        <taxon>Lepraria</taxon>
    </lineage>
</organism>
<protein>
    <submittedName>
        <fullName evidence="1">Uncharacterized protein</fullName>
    </submittedName>
</protein>
<evidence type="ECO:0000313" key="1">
    <source>
        <dbReference type="EMBL" id="KAL2057237.1"/>
    </source>
</evidence>
<name>A0ABR4BHE5_9LECA</name>
<dbReference type="EMBL" id="JBHFEH010000005">
    <property type="protein sequence ID" value="KAL2057237.1"/>
    <property type="molecule type" value="Genomic_DNA"/>
</dbReference>